<evidence type="ECO:0000256" key="5">
    <source>
        <dbReference type="ARBA" id="ARBA00023002"/>
    </source>
</evidence>
<keyword evidence="8" id="KW-1185">Reference proteome</keyword>
<sequence>MDVTQFEVTRTPPTVYYIPDFITEAEETSIINNVHNVPKPKWTVLSNRRLQDYGGVPHEKGMIPEKIPNWLQPYINKVAELNIFGGKTPNQILINEYLPGRAALRHVGTPGTFRPLSTKLRNSDSDSDTILI</sequence>
<dbReference type="InterPro" id="IPR037151">
    <property type="entry name" value="AlkB-like_sf"/>
</dbReference>
<dbReference type="PANTHER" id="PTHR46030:SF1">
    <property type="entry name" value="ALPHA-KETOGLUTARATE-DEPENDENT DIOXYGENASE ALKB HOMOLOG 6"/>
    <property type="match status" value="1"/>
</dbReference>
<gene>
    <name evidence="7" type="ORF">NQ317_006440</name>
</gene>
<dbReference type="SUPFAM" id="SSF51197">
    <property type="entry name" value="Clavaminate synthase-like"/>
    <property type="match status" value="1"/>
</dbReference>
<proteinExistence type="inferred from homology"/>
<evidence type="ECO:0000256" key="1">
    <source>
        <dbReference type="ARBA" id="ARBA00001954"/>
    </source>
</evidence>
<evidence type="ECO:0000313" key="7">
    <source>
        <dbReference type="EMBL" id="KAJ8950258.1"/>
    </source>
</evidence>
<comment type="cofactor">
    <cofactor evidence="1">
        <name>Fe(2+)</name>
        <dbReference type="ChEBI" id="CHEBI:29033"/>
    </cofactor>
</comment>
<accession>A0ABQ9IRJ5</accession>
<evidence type="ECO:0000313" key="8">
    <source>
        <dbReference type="Proteomes" id="UP001162164"/>
    </source>
</evidence>
<name>A0ABQ9IRJ5_9CUCU</name>
<comment type="similarity">
    <text evidence="2">Belongs to the alkB family.</text>
</comment>
<dbReference type="InterPro" id="IPR032862">
    <property type="entry name" value="ALKBH6"/>
</dbReference>
<evidence type="ECO:0000256" key="4">
    <source>
        <dbReference type="ARBA" id="ARBA00022964"/>
    </source>
</evidence>
<dbReference type="PANTHER" id="PTHR46030">
    <property type="entry name" value="ALPHA-KETOGLUTARATE-DEPENDENT DIOXYGENASE ALKB HOMOLOG 6"/>
    <property type="match status" value="1"/>
</dbReference>
<dbReference type="EMBL" id="JAPWTJ010003932">
    <property type="protein sequence ID" value="KAJ8950258.1"/>
    <property type="molecule type" value="Genomic_DNA"/>
</dbReference>
<keyword evidence="5" id="KW-0560">Oxidoreductase</keyword>
<keyword evidence="4" id="KW-0223">Dioxygenase</keyword>
<organism evidence="7 8">
    <name type="scientific">Molorchus minor</name>
    <dbReference type="NCBI Taxonomy" id="1323400"/>
    <lineage>
        <taxon>Eukaryota</taxon>
        <taxon>Metazoa</taxon>
        <taxon>Ecdysozoa</taxon>
        <taxon>Arthropoda</taxon>
        <taxon>Hexapoda</taxon>
        <taxon>Insecta</taxon>
        <taxon>Pterygota</taxon>
        <taxon>Neoptera</taxon>
        <taxon>Endopterygota</taxon>
        <taxon>Coleoptera</taxon>
        <taxon>Polyphaga</taxon>
        <taxon>Cucujiformia</taxon>
        <taxon>Chrysomeloidea</taxon>
        <taxon>Cerambycidae</taxon>
        <taxon>Lamiinae</taxon>
        <taxon>Monochamini</taxon>
        <taxon>Molorchus</taxon>
    </lineage>
</organism>
<evidence type="ECO:0000256" key="3">
    <source>
        <dbReference type="ARBA" id="ARBA00022723"/>
    </source>
</evidence>
<dbReference type="Gene3D" id="2.60.120.590">
    <property type="entry name" value="Alpha-ketoglutarate-dependent dioxygenase AlkB-like"/>
    <property type="match status" value="1"/>
</dbReference>
<reference evidence="7" key="1">
    <citation type="journal article" date="2023" name="Insect Mol. Biol.">
        <title>Genome sequencing provides insights into the evolution of gene families encoding plant cell wall-degrading enzymes in longhorned beetles.</title>
        <authorList>
            <person name="Shin N.R."/>
            <person name="Okamura Y."/>
            <person name="Kirsch R."/>
            <person name="Pauchet Y."/>
        </authorList>
    </citation>
    <scope>NUCLEOTIDE SEQUENCE</scope>
    <source>
        <strain evidence="7">MMC_N1</strain>
    </source>
</reference>
<dbReference type="Proteomes" id="UP001162164">
    <property type="component" value="Unassembled WGS sequence"/>
</dbReference>
<evidence type="ECO:0000256" key="2">
    <source>
        <dbReference type="ARBA" id="ARBA00007879"/>
    </source>
</evidence>
<comment type="caution">
    <text evidence="7">The sequence shown here is derived from an EMBL/GenBank/DDBJ whole genome shotgun (WGS) entry which is preliminary data.</text>
</comment>
<keyword evidence="6" id="KW-0408">Iron</keyword>
<evidence type="ECO:0000256" key="6">
    <source>
        <dbReference type="ARBA" id="ARBA00023004"/>
    </source>
</evidence>
<keyword evidence="3" id="KW-0479">Metal-binding</keyword>
<protein>
    <submittedName>
        <fullName evidence="7">Uncharacterized protein</fullName>
    </submittedName>
</protein>